<evidence type="ECO:0000256" key="3">
    <source>
        <dbReference type="ARBA" id="ARBA00022692"/>
    </source>
</evidence>
<dbReference type="InterPro" id="IPR004923">
    <property type="entry name" value="FTR1/Fip1/EfeU"/>
</dbReference>
<comment type="caution">
    <text evidence="7">The sequence shown here is derived from an EMBL/GenBank/DDBJ whole genome shotgun (WGS) entry which is preliminary data.</text>
</comment>
<sequence>MLANFVIGLREGLEAALVIGIVIAYLRRSGREQHIRTVWFGVAIAVALSLLLGAILTFGAYGLSFEAQEIIGGSLSIVAVGFVTWMIFWMLRTAGSMKSELESGIDRALERSAWGLVLLAFLSVAREGIETALFIWSAARSSGEAPLALAGAVLGILTAAFLGWLIYRGMIRINLSLFFTWTGALLIVVAAGVLAYGIHDLQEARVLPGPFQPMPSGVPAGLEWLWGWAFQIPHVIAPDSVLAAVLKGVVGFSPEMTWLEVIAWAIYVGVVLTLFLRRVADQRRARLARTIAANVPVPQGER</sequence>
<proteinExistence type="inferred from homology"/>
<evidence type="ECO:0000313" key="8">
    <source>
        <dbReference type="Proteomes" id="UP001160142"/>
    </source>
</evidence>
<evidence type="ECO:0000313" key="7">
    <source>
        <dbReference type="EMBL" id="MDH6180388.1"/>
    </source>
</evidence>
<keyword evidence="5 6" id="KW-0472">Membrane</keyword>
<feature type="transmembrane region" description="Helical" evidence="6">
    <location>
        <begin position="38"/>
        <end position="64"/>
    </location>
</feature>
<evidence type="ECO:0000256" key="2">
    <source>
        <dbReference type="ARBA" id="ARBA00008333"/>
    </source>
</evidence>
<accession>A0ABT6KK77</accession>
<dbReference type="RefSeq" id="WP_322132743.1">
    <property type="nucleotide sequence ID" value="NZ_CP085036.1"/>
</dbReference>
<comment type="similarity">
    <text evidence="2">Belongs to the oxidase-dependent Fe transporter (OFeT) (TC 9.A.10.1) family.</text>
</comment>
<evidence type="ECO:0000256" key="4">
    <source>
        <dbReference type="ARBA" id="ARBA00022989"/>
    </source>
</evidence>
<evidence type="ECO:0000256" key="1">
    <source>
        <dbReference type="ARBA" id="ARBA00004141"/>
    </source>
</evidence>
<keyword evidence="4 6" id="KW-1133">Transmembrane helix</keyword>
<dbReference type="PANTHER" id="PTHR31632:SF2">
    <property type="entry name" value="PLASMA MEMBRANE IRON PERMEASE"/>
    <property type="match status" value="1"/>
</dbReference>
<organism evidence="7 8">
    <name type="scientific">Antiquaquibacter oligotrophicus</name>
    <dbReference type="NCBI Taxonomy" id="2880260"/>
    <lineage>
        <taxon>Bacteria</taxon>
        <taxon>Bacillati</taxon>
        <taxon>Actinomycetota</taxon>
        <taxon>Actinomycetes</taxon>
        <taxon>Micrococcales</taxon>
        <taxon>Microbacteriaceae</taxon>
        <taxon>Antiquaquibacter</taxon>
    </lineage>
</organism>
<name>A0ABT6KK77_9MICO</name>
<feature type="transmembrane region" description="Helical" evidence="6">
    <location>
        <begin position="112"/>
        <end position="139"/>
    </location>
</feature>
<evidence type="ECO:0000256" key="6">
    <source>
        <dbReference type="SAM" id="Phobius"/>
    </source>
</evidence>
<feature type="transmembrane region" description="Helical" evidence="6">
    <location>
        <begin position="6"/>
        <end position="26"/>
    </location>
</feature>
<keyword evidence="3 6" id="KW-0812">Transmembrane</keyword>
<feature type="transmembrane region" description="Helical" evidence="6">
    <location>
        <begin position="70"/>
        <end position="91"/>
    </location>
</feature>
<gene>
    <name evidence="7" type="ORF">M2152_000570</name>
</gene>
<reference evidence="7 8" key="1">
    <citation type="submission" date="2023-04" db="EMBL/GenBank/DDBJ databases">
        <title>Genome Encyclopedia of Bacteria and Archaea VI: Functional Genomics of Type Strains.</title>
        <authorList>
            <person name="Whitman W."/>
        </authorList>
    </citation>
    <scope>NUCLEOTIDE SEQUENCE [LARGE SCALE GENOMIC DNA]</scope>
    <source>
        <strain evidence="7 8">SG_E_30_P1</strain>
    </source>
</reference>
<feature type="transmembrane region" description="Helical" evidence="6">
    <location>
        <begin position="178"/>
        <end position="198"/>
    </location>
</feature>
<comment type="subcellular location">
    <subcellularLocation>
        <location evidence="1">Membrane</location>
        <topology evidence="1">Multi-pass membrane protein</topology>
    </subcellularLocation>
</comment>
<protein>
    <submittedName>
        <fullName evidence="7">High-affinity iron transporter</fullName>
    </submittedName>
</protein>
<dbReference type="Proteomes" id="UP001160142">
    <property type="component" value="Unassembled WGS sequence"/>
</dbReference>
<evidence type="ECO:0000256" key="5">
    <source>
        <dbReference type="ARBA" id="ARBA00023136"/>
    </source>
</evidence>
<feature type="transmembrane region" description="Helical" evidence="6">
    <location>
        <begin position="145"/>
        <end position="166"/>
    </location>
</feature>
<dbReference type="NCBIfam" id="NF041756">
    <property type="entry name" value="EfeU"/>
    <property type="match status" value="1"/>
</dbReference>
<dbReference type="PANTHER" id="PTHR31632">
    <property type="entry name" value="IRON TRANSPORTER FTH1"/>
    <property type="match status" value="1"/>
</dbReference>
<dbReference type="EMBL" id="JARXVQ010000001">
    <property type="protein sequence ID" value="MDH6180388.1"/>
    <property type="molecule type" value="Genomic_DNA"/>
</dbReference>
<dbReference type="Pfam" id="PF03239">
    <property type="entry name" value="FTR1"/>
    <property type="match status" value="1"/>
</dbReference>
<keyword evidence="8" id="KW-1185">Reference proteome</keyword>
<feature type="transmembrane region" description="Helical" evidence="6">
    <location>
        <begin position="256"/>
        <end position="276"/>
    </location>
</feature>